<keyword evidence="5" id="KW-1185">Reference proteome</keyword>
<dbReference type="STRING" id="483218.BACPEC_00844"/>
<evidence type="ECO:0000256" key="2">
    <source>
        <dbReference type="SAM" id="MobiDB-lite"/>
    </source>
</evidence>
<dbReference type="EMBL" id="ABVQ01000035">
    <property type="protein sequence ID" value="EEC57860.1"/>
    <property type="molecule type" value="Genomic_DNA"/>
</dbReference>
<dbReference type="AlphaFoldDB" id="B7AQ88"/>
<keyword evidence="3" id="KW-0472">Membrane</keyword>
<keyword evidence="3" id="KW-0812">Transmembrane</keyword>
<evidence type="ECO:0000313" key="5">
    <source>
        <dbReference type="Proteomes" id="UP000003136"/>
    </source>
</evidence>
<feature type="transmembrane region" description="Helical" evidence="3">
    <location>
        <begin position="254"/>
        <end position="274"/>
    </location>
</feature>
<feature type="region of interest" description="Disordered" evidence="2">
    <location>
        <begin position="17"/>
        <end position="48"/>
    </location>
</feature>
<evidence type="ECO:0000256" key="1">
    <source>
        <dbReference type="SAM" id="Coils"/>
    </source>
</evidence>
<accession>B7AQ88</accession>
<feature type="coiled-coil region" evidence="1">
    <location>
        <begin position="192"/>
        <end position="219"/>
    </location>
</feature>
<proteinExistence type="predicted"/>
<evidence type="ECO:0000256" key="3">
    <source>
        <dbReference type="SAM" id="Phobius"/>
    </source>
</evidence>
<keyword evidence="3" id="KW-1133">Transmembrane helix</keyword>
<reference evidence="4 5" key="2">
    <citation type="submission" date="2008-11" db="EMBL/GenBank/DDBJ databases">
        <authorList>
            <person name="Fulton L."/>
            <person name="Clifton S."/>
            <person name="Fulton B."/>
            <person name="Xu J."/>
            <person name="Minx P."/>
            <person name="Pepin K.H."/>
            <person name="Johnson M."/>
            <person name="Bhonagiri V."/>
            <person name="Nash W.E."/>
            <person name="Mardis E.R."/>
            <person name="Wilson R.K."/>
        </authorList>
    </citation>
    <scope>NUCLEOTIDE SEQUENCE [LARGE SCALE GENOMIC DNA]</scope>
    <source>
        <strain evidence="4 5">ATCC 43243</strain>
    </source>
</reference>
<dbReference type="HOGENOM" id="CLU_044188_0_0_9"/>
<reference evidence="4 5" key="1">
    <citation type="submission" date="2008-11" db="EMBL/GenBank/DDBJ databases">
        <title>Draft genome sequence of Bacteroides pectinophilus (ATCC 43243).</title>
        <authorList>
            <person name="Sudarsanam P."/>
            <person name="Ley R."/>
            <person name="Guruge J."/>
            <person name="Turnbaugh P.J."/>
            <person name="Mahowald M."/>
            <person name="Liep D."/>
            <person name="Gordon J."/>
        </authorList>
    </citation>
    <scope>NUCLEOTIDE SEQUENCE [LARGE SCALE GENOMIC DNA]</scope>
    <source>
        <strain evidence="4 5">ATCC 43243</strain>
    </source>
</reference>
<gene>
    <name evidence="4" type="ORF">BACPEC_00844</name>
</gene>
<organism evidence="4 5">
    <name type="scientific">[Bacteroides] pectinophilus ATCC 43243</name>
    <dbReference type="NCBI Taxonomy" id="483218"/>
    <lineage>
        <taxon>Bacteria</taxon>
        <taxon>Bacillati</taxon>
        <taxon>Bacillota</taxon>
        <taxon>Clostridia</taxon>
        <taxon>Eubacteriales</taxon>
    </lineage>
</organism>
<comment type="caution">
    <text evidence="4">The sequence shown here is derived from an EMBL/GenBank/DDBJ whole genome shotgun (WGS) entry which is preliminary data.</text>
</comment>
<dbReference type="eggNOG" id="ENOG502ZA3H">
    <property type="taxonomic scope" value="Bacteria"/>
</dbReference>
<protein>
    <submittedName>
        <fullName evidence="4">Uncharacterized protein</fullName>
    </submittedName>
</protein>
<dbReference type="Proteomes" id="UP000003136">
    <property type="component" value="Unassembled WGS sequence"/>
</dbReference>
<name>B7AQ88_9FIRM</name>
<evidence type="ECO:0000313" key="4">
    <source>
        <dbReference type="EMBL" id="EEC57860.1"/>
    </source>
</evidence>
<keyword evidence="1" id="KW-0175">Coiled coil</keyword>
<sequence length="439" mass="51010">MGILDFFRHMIDDDDEEYELEDELDDELEEEYYDDSDDGIIDGGDDEEDYEYIERYSTKDTDDSDSEYYKRLEKNAPGRVDISSFDDSDIHSYIKSQCDIIKDAANEIDMADEEYDTVTSYFSDIQLIDAAPDDVRDDIEKTAEQIAELTVDRRIYRTGENRISQHTFFRMERLEPHMPDALIEFQNNEAYCETVRKDMRMLEGEMMSLRADARDLIRKQKSVLSMAKMSAIGLFFVFCIFIIASVAMGEIAGILFTIVISLSAFIAIGLLWMLQNTKRQFAITQKKINRAEVLLNKVKIKYVNIASTVDYQCEKYGVKNSYELSSQYELYLDVRKEQQRIARMTEQLSDSEIHLEGILKSLSLYDPHIWLAQVKALIDPKEMVEVRHGLSTRRQKLRARIKYNQNRIDEARADIAGAAAAHPEYSDEVQIILDQYAHR</sequence>
<feature type="transmembrane region" description="Helical" evidence="3">
    <location>
        <begin position="229"/>
        <end position="248"/>
    </location>
</feature>